<evidence type="ECO:0000256" key="4">
    <source>
        <dbReference type="ARBA" id="ARBA00022840"/>
    </source>
</evidence>
<dbReference type="InterPro" id="IPR003439">
    <property type="entry name" value="ABC_transporter-like_ATP-bd"/>
</dbReference>
<dbReference type="PROSITE" id="PS50893">
    <property type="entry name" value="ABC_TRANSPORTER_2"/>
    <property type="match status" value="1"/>
</dbReference>
<evidence type="ECO:0000256" key="3">
    <source>
        <dbReference type="ARBA" id="ARBA00022741"/>
    </source>
</evidence>
<comment type="similarity">
    <text evidence="1">Belongs to the ABC transporter superfamily.</text>
</comment>
<dbReference type="InterPro" id="IPR003593">
    <property type="entry name" value="AAA+_ATPase"/>
</dbReference>
<dbReference type="CDD" id="cd03257">
    <property type="entry name" value="ABC_NikE_OppD_transporters"/>
    <property type="match status" value="1"/>
</dbReference>
<dbReference type="SUPFAM" id="SSF52540">
    <property type="entry name" value="P-loop containing nucleoside triphosphate hydrolases"/>
    <property type="match status" value="1"/>
</dbReference>
<accession>A0A6B0YZZ4</accession>
<dbReference type="GO" id="GO:0015833">
    <property type="term" value="P:peptide transport"/>
    <property type="evidence" value="ECO:0007669"/>
    <property type="project" value="InterPro"/>
</dbReference>
<feature type="domain" description="ABC transporter" evidence="5">
    <location>
        <begin position="10"/>
        <end position="264"/>
    </location>
</feature>
<comment type="caution">
    <text evidence="6">The sequence shown here is derived from an EMBL/GenBank/DDBJ whole genome shotgun (WGS) entry which is preliminary data.</text>
</comment>
<name>A0A6B0YZZ4_9CHLR</name>
<dbReference type="SMART" id="SM00382">
    <property type="entry name" value="AAA"/>
    <property type="match status" value="1"/>
</dbReference>
<keyword evidence="2" id="KW-0813">Transport</keyword>
<organism evidence="6">
    <name type="scientific">Caldilineaceae bacterium SB0664_bin_27</name>
    <dbReference type="NCBI Taxonomy" id="2605260"/>
    <lineage>
        <taxon>Bacteria</taxon>
        <taxon>Bacillati</taxon>
        <taxon>Chloroflexota</taxon>
        <taxon>Caldilineae</taxon>
        <taxon>Caldilineales</taxon>
        <taxon>Caldilineaceae</taxon>
    </lineage>
</organism>
<evidence type="ECO:0000256" key="2">
    <source>
        <dbReference type="ARBA" id="ARBA00022448"/>
    </source>
</evidence>
<dbReference type="Pfam" id="PF00005">
    <property type="entry name" value="ABC_tran"/>
    <property type="match status" value="1"/>
</dbReference>
<dbReference type="Pfam" id="PF08352">
    <property type="entry name" value="oligo_HPY"/>
    <property type="match status" value="1"/>
</dbReference>
<dbReference type="EMBL" id="VXRG01000131">
    <property type="protein sequence ID" value="MXY94968.1"/>
    <property type="molecule type" value="Genomic_DNA"/>
</dbReference>
<sequence>MTAMESNNLLEVHNLKKYFPIEKGLLRRVVGQVRAVDDVSLSIAPGQTLGLVGESGCGKTTLGRCVIRAIEPTEGQVLLRVDDRQADITGLDAKELRATRRHMQMVFQDPYASLDPRKTILDIVGEPLRVNKLARGEDLEQRVRQLVDLVGLDVKYLKRYPHAFSGGQRQRIGIARALSLHPSLIVCDEPVSALDVSVQAQILNLLQDLQTEFSLTYLFIAHDLSVIQHISDQVAVMYVGKIVEQAQTEELFLNPKHPYTEALLSAIPQPDPDSLLDEITLEGEVPSPANPPPGCYFHPRCQYAQQICQEEIPPLLEVSPDHYAACHFAQELTLHGVGDLEEDSRL</sequence>
<dbReference type="NCBIfam" id="TIGR01727">
    <property type="entry name" value="oligo_HPY"/>
    <property type="match status" value="1"/>
</dbReference>
<protein>
    <submittedName>
        <fullName evidence="6">ATP-binding cassette domain-containing protein</fullName>
    </submittedName>
</protein>
<proteinExistence type="inferred from homology"/>
<dbReference type="GO" id="GO:0055085">
    <property type="term" value="P:transmembrane transport"/>
    <property type="evidence" value="ECO:0007669"/>
    <property type="project" value="UniProtKB-ARBA"/>
</dbReference>
<dbReference type="PANTHER" id="PTHR43776">
    <property type="entry name" value="TRANSPORT ATP-BINDING PROTEIN"/>
    <property type="match status" value="1"/>
</dbReference>
<dbReference type="FunFam" id="3.40.50.300:FF:000016">
    <property type="entry name" value="Oligopeptide ABC transporter ATP-binding component"/>
    <property type="match status" value="1"/>
</dbReference>
<dbReference type="GO" id="GO:0016887">
    <property type="term" value="F:ATP hydrolysis activity"/>
    <property type="evidence" value="ECO:0007669"/>
    <property type="project" value="InterPro"/>
</dbReference>
<keyword evidence="3" id="KW-0547">Nucleotide-binding</keyword>
<dbReference type="AlphaFoldDB" id="A0A6B0YZZ4"/>
<dbReference type="PANTHER" id="PTHR43776:SF7">
    <property type="entry name" value="D,D-DIPEPTIDE TRANSPORT ATP-BINDING PROTEIN DDPF-RELATED"/>
    <property type="match status" value="1"/>
</dbReference>
<dbReference type="InterPro" id="IPR027417">
    <property type="entry name" value="P-loop_NTPase"/>
</dbReference>
<dbReference type="GO" id="GO:0005524">
    <property type="term" value="F:ATP binding"/>
    <property type="evidence" value="ECO:0007669"/>
    <property type="project" value="UniProtKB-KW"/>
</dbReference>
<evidence type="ECO:0000313" key="6">
    <source>
        <dbReference type="EMBL" id="MXY94968.1"/>
    </source>
</evidence>
<reference evidence="6" key="1">
    <citation type="submission" date="2019-09" db="EMBL/GenBank/DDBJ databases">
        <title>Characterisation of the sponge microbiome using genome-centric metagenomics.</title>
        <authorList>
            <person name="Engelberts J.P."/>
            <person name="Robbins S.J."/>
            <person name="De Goeij J.M."/>
            <person name="Aranda M."/>
            <person name="Bell S.C."/>
            <person name="Webster N.S."/>
        </authorList>
    </citation>
    <scope>NUCLEOTIDE SEQUENCE</scope>
    <source>
        <strain evidence="6">SB0664_bin_27</strain>
    </source>
</reference>
<dbReference type="InterPro" id="IPR050319">
    <property type="entry name" value="ABC_transp_ATP-bind"/>
</dbReference>
<keyword evidence="4 6" id="KW-0067">ATP-binding</keyword>
<dbReference type="PROSITE" id="PS00211">
    <property type="entry name" value="ABC_TRANSPORTER_1"/>
    <property type="match status" value="1"/>
</dbReference>
<dbReference type="InterPro" id="IPR017871">
    <property type="entry name" value="ABC_transporter-like_CS"/>
</dbReference>
<dbReference type="InterPro" id="IPR013563">
    <property type="entry name" value="Oligopep_ABC_C"/>
</dbReference>
<evidence type="ECO:0000259" key="5">
    <source>
        <dbReference type="PROSITE" id="PS50893"/>
    </source>
</evidence>
<dbReference type="Gene3D" id="3.40.50.300">
    <property type="entry name" value="P-loop containing nucleotide triphosphate hydrolases"/>
    <property type="match status" value="1"/>
</dbReference>
<evidence type="ECO:0000256" key="1">
    <source>
        <dbReference type="ARBA" id="ARBA00005417"/>
    </source>
</evidence>
<gene>
    <name evidence="6" type="ORF">F4Y42_16130</name>
</gene>